<dbReference type="InterPro" id="IPR012337">
    <property type="entry name" value="RNaseH-like_sf"/>
</dbReference>
<dbReference type="InterPro" id="IPR002559">
    <property type="entry name" value="Transposase_11"/>
</dbReference>
<evidence type="ECO:0000259" key="1">
    <source>
        <dbReference type="Pfam" id="PF01609"/>
    </source>
</evidence>
<accession>A0A5J4P797</accession>
<gene>
    <name evidence="2" type="ORF">EZS27_043000</name>
</gene>
<proteinExistence type="predicted"/>
<dbReference type="Gene3D" id="3.90.350.10">
    <property type="entry name" value="Transposase Inhibitor Protein From Tn5, Chain A, domain 1"/>
    <property type="match status" value="1"/>
</dbReference>
<dbReference type="GO" id="GO:0006313">
    <property type="term" value="P:DNA transposition"/>
    <property type="evidence" value="ECO:0007669"/>
    <property type="project" value="InterPro"/>
</dbReference>
<feature type="non-terminal residue" evidence="2">
    <location>
        <position position="87"/>
    </location>
</feature>
<dbReference type="AlphaFoldDB" id="A0A5J4P797"/>
<feature type="domain" description="Transposase IS4-like" evidence="1">
    <location>
        <begin position="31"/>
        <end position="68"/>
    </location>
</feature>
<dbReference type="EMBL" id="SNRY01010771">
    <property type="protein sequence ID" value="KAA6305347.1"/>
    <property type="molecule type" value="Genomic_DNA"/>
</dbReference>
<dbReference type="Pfam" id="PF01609">
    <property type="entry name" value="DDE_Tnp_1"/>
    <property type="match status" value="1"/>
</dbReference>
<name>A0A5J4P797_9ZZZZ</name>
<dbReference type="GO" id="GO:0003677">
    <property type="term" value="F:DNA binding"/>
    <property type="evidence" value="ECO:0007669"/>
    <property type="project" value="InterPro"/>
</dbReference>
<comment type="caution">
    <text evidence="2">The sequence shown here is derived from an EMBL/GenBank/DDBJ whole genome shotgun (WGS) entry which is preliminary data.</text>
</comment>
<sequence>MITKKGIKRHGVELVEEPFRLIIACSKDEPEKQFWFITNEFALTAKDITDAYKCRWDIEVFFRFIKQEPNVSHPVSLNKNGIEVMLY</sequence>
<evidence type="ECO:0000313" key="2">
    <source>
        <dbReference type="EMBL" id="KAA6305347.1"/>
    </source>
</evidence>
<organism evidence="2">
    <name type="scientific">termite gut metagenome</name>
    <dbReference type="NCBI Taxonomy" id="433724"/>
    <lineage>
        <taxon>unclassified sequences</taxon>
        <taxon>metagenomes</taxon>
        <taxon>organismal metagenomes</taxon>
    </lineage>
</organism>
<dbReference type="PANTHER" id="PTHR33258">
    <property type="entry name" value="TRANSPOSASE INSL FOR INSERTION SEQUENCE ELEMENT IS186A-RELATED"/>
    <property type="match status" value="1"/>
</dbReference>
<protein>
    <recommendedName>
        <fullName evidence="1">Transposase IS4-like domain-containing protein</fullName>
    </recommendedName>
</protein>
<dbReference type="PANTHER" id="PTHR33258:SF1">
    <property type="entry name" value="TRANSPOSASE INSL FOR INSERTION SEQUENCE ELEMENT IS186A-RELATED"/>
    <property type="match status" value="1"/>
</dbReference>
<reference evidence="2" key="1">
    <citation type="submission" date="2019-03" db="EMBL/GenBank/DDBJ databases">
        <title>Single cell metagenomics reveals metabolic interactions within the superorganism composed of flagellate Streblomastix strix and complex community of Bacteroidetes bacteria on its surface.</title>
        <authorList>
            <person name="Treitli S.C."/>
            <person name="Kolisko M."/>
            <person name="Husnik F."/>
            <person name="Keeling P."/>
            <person name="Hampl V."/>
        </authorList>
    </citation>
    <scope>NUCLEOTIDE SEQUENCE</scope>
    <source>
        <strain evidence="2">STM</strain>
    </source>
</reference>
<dbReference type="SUPFAM" id="SSF53098">
    <property type="entry name" value="Ribonuclease H-like"/>
    <property type="match status" value="1"/>
</dbReference>
<dbReference type="GO" id="GO:0004803">
    <property type="term" value="F:transposase activity"/>
    <property type="evidence" value="ECO:0007669"/>
    <property type="project" value="InterPro"/>
</dbReference>